<gene>
    <name evidence="4" type="primary">PLEST000549</name>
    <name evidence="4" type="ORF">PLESTB_000034500</name>
</gene>
<dbReference type="Gene3D" id="1.10.555.10">
    <property type="entry name" value="Rho GTPase activation protein"/>
    <property type="match status" value="1"/>
</dbReference>
<evidence type="ECO:0000313" key="4">
    <source>
        <dbReference type="EMBL" id="GLC47869.1"/>
    </source>
</evidence>
<dbReference type="PANTHER" id="PTHR15904:SF17">
    <property type="entry name" value="RHO-GAP DOMAIN-CONTAINING PROTEIN"/>
    <property type="match status" value="1"/>
</dbReference>
<dbReference type="PROSITE" id="PS50238">
    <property type="entry name" value="RHOGAP"/>
    <property type="match status" value="1"/>
</dbReference>
<feature type="region of interest" description="Disordered" evidence="2">
    <location>
        <begin position="583"/>
        <end position="625"/>
    </location>
</feature>
<evidence type="ECO:0000313" key="5">
    <source>
        <dbReference type="Proteomes" id="UP001165080"/>
    </source>
</evidence>
<reference evidence="4 5" key="1">
    <citation type="journal article" date="2023" name="Commun. Biol.">
        <title>Reorganization of the ancestral sex-determining regions during the evolution of trioecy in Pleodorina starrii.</title>
        <authorList>
            <person name="Takahashi K."/>
            <person name="Suzuki S."/>
            <person name="Kawai-Toyooka H."/>
            <person name="Yamamoto K."/>
            <person name="Hamaji T."/>
            <person name="Ootsuki R."/>
            <person name="Yamaguchi H."/>
            <person name="Kawachi M."/>
            <person name="Higashiyama T."/>
            <person name="Nozaki H."/>
        </authorList>
    </citation>
    <scope>NUCLEOTIDE SEQUENCE [LARGE SCALE GENOMIC DNA]</scope>
    <source>
        <strain evidence="4 5">NIES-4479</strain>
    </source>
</reference>
<feature type="compositionally biased region" description="Low complexity" evidence="2">
    <location>
        <begin position="192"/>
        <end position="202"/>
    </location>
</feature>
<sequence length="768" mass="78802">MRGHSQTQVGSLLKRWLEELPDPLLNWDQQVELLSACKDEGCIEARIASLNDAVSLVDQISLGTLKPLLLFLQQYCFRQRRFDQQLLQVAVAFAPILFPAALAAGPAELRLAEETVATLVSNALHVFNPTLAANVPVVTPQALCEAAAEIMESQQQQQPGDSECLGCAGVAGSSPPHEHHHQGAHVSAPSSLDQQQQEQPLLKQEEQTADVPAYEPYLQDVPFLASLHDMVNCCVAGALFSFDDPAEAAETPGCCWGADDDCGSMHSSCSNINLSGGGAASCGGAASSGGASSCSGASMTLSQGELFHPPQHLSHHHHQHHHHQHQHQHHQHYGSTSTTHATCRRSANEGGGAQQDAPYSPRAVLVALPLSTSDAAGSLQADGPAKAAVKAAPAPVSPAALAELAQREVSEGNLFCIISAQPGGGPVTLTAAAASSGGGNCVSAEAGKKAAGDAPATTFSLPAADVAELQAVMFGAQQYDPPSSARSARRPTEGGAAAATAGEPCTTGSRSHGHGQEQQVGGGLRPASRISAAGLPVEPRQRRMTMGGGDGGHAAASPSTQQQQNAVGSAVAALYQHLPQLRNRVTGSSGGCSGSSGGGGTSPHSSDRDRLPPPAATSPSSSLHGGGGIGSCIAELGVAGHLRVNLTGSLTLLVRELNTPEAMAHRVPIRSMSSAAMQAEKERLKRQLKDVAAAYEGLAGRSLTQALKEPLRPVYVRYHKIKALLSSGKAGTGQVGVAAGVGGSVASGRAAQQRPAAALVSSRPSVLA</sequence>
<dbReference type="InterPro" id="IPR008936">
    <property type="entry name" value="Rho_GTPase_activation_prot"/>
</dbReference>
<dbReference type="PANTHER" id="PTHR15904">
    <property type="entry name" value="FAM13"/>
    <property type="match status" value="1"/>
</dbReference>
<name>A0A9W6B961_9CHLO</name>
<feature type="compositionally biased region" description="Polar residues" evidence="2">
    <location>
        <begin position="557"/>
        <end position="567"/>
    </location>
</feature>
<dbReference type="EMBL" id="BRXU01000001">
    <property type="protein sequence ID" value="GLC47869.1"/>
    <property type="molecule type" value="Genomic_DNA"/>
</dbReference>
<dbReference type="AlphaFoldDB" id="A0A9W6B961"/>
<keyword evidence="5" id="KW-1185">Reference proteome</keyword>
<dbReference type="SUPFAM" id="SSF48350">
    <property type="entry name" value="GTPase activation domain, GAP"/>
    <property type="match status" value="1"/>
</dbReference>
<feature type="region of interest" description="Disordered" evidence="2">
    <location>
        <begin position="166"/>
        <end position="206"/>
    </location>
</feature>
<evidence type="ECO:0000259" key="3">
    <source>
        <dbReference type="PROSITE" id="PS50238"/>
    </source>
</evidence>
<dbReference type="Proteomes" id="UP001165080">
    <property type="component" value="Unassembled WGS sequence"/>
</dbReference>
<dbReference type="GO" id="GO:0007165">
    <property type="term" value="P:signal transduction"/>
    <property type="evidence" value="ECO:0007669"/>
    <property type="project" value="InterPro"/>
</dbReference>
<evidence type="ECO:0000256" key="2">
    <source>
        <dbReference type="SAM" id="MobiDB-lite"/>
    </source>
</evidence>
<accession>A0A9W6B961</accession>
<dbReference type="InterPro" id="IPR039102">
    <property type="entry name" value="FAM13"/>
</dbReference>
<feature type="compositionally biased region" description="Basic residues" evidence="2">
    <location>
        <begin position="313"/>
        <end position="332"/>
    </location>
</feature>
<evidence type="ECO:0000256" key="1">
    <source>
        <dbReference type="SAM" id="Coils"/>
    </source>
</evidence>
<feature type="coiled-coil region" evidence="1">
    <location>
        <begin position="674"/>
        <end position="701"/>
    </location>
</feature>
<keyword evidence="1" id="KW-0175">Coiled coil</keyword>
<feature type="compositionally biased region" description="Low complexity" evidence="2">
    <location>
        <begin position="493"/>
        <end position="508"/>
    </location>
</feature>
<feature type="compositionally biased region" description="Gly residues" evidence="2">
    <location>
        <begin position="588"/>
        <end position="601"/>
    </location>
</feature>
<comment type="caution">
    <text evidence="4">The sequence shown here is derived from an EMBL/GenBank/DDBJ whole genome shotgun (WGS) entry which is preliminary data.</text>
</comment>
<dbReference type="InterPro" id="IPR000198">
    <property type="entry name" value="RhoGAP_dom"/>
</dbReference>
<feature type="region of interest" description="Disordered" evidence="2">
    <location>
        <begin position="310"/>
        <end position="358"/>
    </location>
</feature>
<feature type="domain" description="Rho-GAP" evidence="3">
    <location>
        <begin position="1"/>
        <end position="127"/>
    </location>
</feature>
<feature type="region of interest" description="Disordered" evidence="2">
    <location>
        <begin position="478"/>
        <end position="568"/>
    </location>
</feature>
<dbReference type="Pfam" id="PF00620">
    <property type="entry name" value="RhoGAP"/>
    <property type="match status" value="1"/>
</dbReference>
<protein>
    <recommendedName>
        <fullName evidence="3">Rho-GAP domain-containing protein</fullName>
    </recommendedName>
</protein>
<organism evidence="4 5">
    <name type="scientific">Pleodorina starrii</name>
    <dbReference type="NCBI Taxonomy" id="330485"/>
    <lineage>
        <taxon>Eukaryota</taxon>
        <taxon>Viridiplantae</taxon>
        <taxon>Chlorophyta</taxon>
        <taxon>core chlorophytes</taxon>
        <taxon>Chlorophyceae</taxon>
        <taxon>CS clade</taxon>
        <taxon>Chlamydomonadales</taxon>
        <taxon>Volvocaceae</taxon>
        <taxon>Pleodorina</taxon>
    </lineage>
</organism>
<proteinExistence type="predicted"/>